<evidence type="ECO:0000313" key="3">
    <source>
        <dbReference type="Proteomes" id="UP000053593"/>
    </source>
</evidence>
<dbReference type="Proteomes" id="UP000053593">
    <property type="component" value="Unassembled WGS sequence"/>
</dbReference>
<proteinExistence type="predicted"/>
<evidence type="ECO:0000256" key="1">
    <source>
        <dbReference type="SAM" id="Coils"/>
    </source>
</evidence>
<name>A0A0D0B663_9AGAR</name>
<evidence type="ECO:0000313" key="2">
    <source>
        <dbReference type="EMBL" id="KIK58890.1"/>
    </source>
</evidence>
<organism evidence="2 3">
    <name type="scientific">Collybiopsis luxurians FD-317 M1</name>
    <dbReference type="NCBI Taxonomy" id="944289"/>
    <lineage>
        <taxon>Eukaryota</taxon>
        <taxon>Fungi</taxon>
        <taxon>Dikarya</taxon>
        <taxon>Basidiomycota</taxon>
        <taxon>Agaricomycotina</taxon>
        <taxon>Agaricomycetes</taxon>
        <taxon>Agaricomycetidae</taxon>
        <taxon>Agaricales</taxon>
        <taxon>Marasmiineae</taxon>
        <taxon>Omphalotaceae</taxon>
        <taxon>Collybiopsis</taxon>
        <taxon>Collybiopsis luxurians</taxon>
    </lineage>
</organism>
<dbReference type="EMBL" id="KN834782">
    <property type="protein sequence ID" value="KIK58890.1"/>
    <property type="molecule type" value="Genomic_DNA"/>
</dbReference>
<reference evidence="2 3" key="1">
    <citation type="submission" date="2014-04" db="EMBL/GenBank/DDBJ databases">
        <title>Evolutionary Origins and Diversification of the Mycorrhizal Mutualists.</title>
        <authorList>
            <consortium name="DOE Joint Genome Institute"/>
            <consortium name="Mycorrhizal Genomics Consortium"/>
            <person name="Kohler A."/>
            <person name="Kuo A."/>
            <person name="Nagy L.G."/>
            <person name="Floudas D."/>
            <person name="Copeland A."/>
            <person name="Barry K.W."/>
            <person name="Cichocki N."/>
            <person name="Veneault-Fourrey C."/>
            <person name="LaButti K."/>
            <person name="Lindquist E.A."/>
            <person name="Lipzen A."/>
            <person name="Lundell T."/>
            <person name="Morin E."/>
            <person name="Murat C."/>
            <person name="Riley R."/>
            <person name="Ohm R."/>
            <person name="Sun H."/>
            <person name="Tunlid A."/>
            <person name="Henrissat B."/>
            <person name="Grigoriev I.V."/>
            <person name="Hibbett D.S."/>
            <person name="Martin F."/>
        </authorList>
    </citation>
    <scope>NUCLEOTIDE SEQUENCE [LARGE SCALE GENOMIC DNA]</scope>
    <source>
        <strain evidence="2 3">FD-317 M1</strain>
    </source>
</reference>
<dbReference type="AlphaFoldDB" id="A0A0D0B663"/>
<keyword evidence="1" id="KW-0175">Coiled coil</keyword>
<dbReference type="HOGENOM" id="CLU_2085097_0_0_1"/>
<gene>
    <name evidence="2" type="ORF">GYMLUDRAFT_60420</name>
</gene>
<feature type="coiled-coil region" evidence="1">
    <location>
        <begin position="44"/>
        <end position="96"/>
    </location>
</feature>
<sequence length="117" mass="13860">MACYMNWTTFNLQNQVHVLEAQMQTQDILKERKKDAFNKVCETNIELLQKVRKFTELISKLRNQTVMLNQQVDNHRKEAQELCQELNDINRDLFAEEEFLDRWIPYHGSGSSLEPSA</sequence>
<keyword evidence="3" id="KW-1185">Reference proteome</keyword>
<protein>
    <submittedName>
        <fullName evidence="2">Uncharacterized protein</fullName>
    </submittedName>
</protein>
<accession>A0A0D0B663</accession>